<keyword evidence="2" id="KW-1133">Transmembrane helix</keyword>
<reference evidence="3 4" key="1">
    <citation type="submission" date="2014-11" db="EMBL/GenBank/DDBJ databases">
        <authorList>
            <person name="Zhu J."/>
            <person name="Qi W."/>
            <person name="Song R."/>
        </authorList>
    </citation>
    <scope>NUCLEOTIDE SEQUENCE [LARGE SCALE GENOMIC DNA]</scope>
</reference>
<dbReference type="EMBL" id="CDMY01000405">
    <property type="protein sequence ID" value="CEM10854.1"/>
    <property type="molecule type" value="Genomic_DNA"/>
</dbReference>
<feature type="transmembrane region" description="Helical" evidence="2">
    <location>
        <begin position="153"/>
        <end position="177"/>
    </location>
</feature>
<sequence length="952" mass="105312">MESGAGGQQLEETNQATNHSQVHQAAEPQIDQTGEVPPTEVDKAPEPSASHKGAEPSASHKAAAVSLPGALWRRESVEARARWERLGLDTVRFGLVTSPVNWLIWGALLLVFIYYGDLHEDGTEKYSSINEFVDDLTTPHDNYTWQKARFDKIVLSVVWALFAFFTLQEFVLVTLFWRPTLIAFHNRTLRQYIGAGIRGQHSAVDPSSEKKTFMSRVRFIIAKIRNEYLGFTGIVFWILHFADDFADIILQSRRCLLYGGWDVLTWSHVPALDWPTHVVLSAILCFHSVVFCGTFIFKKRGLAVILSLTANMLYISHSLLIVSAILTTGQIGLGSLLVVQSRSAVDFFTSFMPLFLAVHELKALDNLLKLKSFHDWQKHNKAVKEKHRISVATVLSPDALVQHKHPVSLPIGKATGAADPAAPSTQAADTTRSTPEAAGQSASNSGSPDEFPQRMPSLGDAEASVRRSVGNVRGQLNGLMDLEGFLSSYARGEIEEKMRERRPSIMEKGVILPDTDLFADGADEKFRAIEFSTLFGPAEPASPLRQRRVSIASIKSADIDSDAIPKSERQSVANVVDQLPESHVSVAGAGESRRSSNLVSFHEDKQRQTSAEVTMLRVEKGLRVVTAALSVFLLGLFIFQVTQLIRSAVLCRRIDAWEHNCVLKTRPPMKGSSPCDCRYFIVDLQLNPVDGTRLDKPRSKGEMFHTVVEGLNSFESLEGLTIYAFGAEETPPPRSTTVPDLTKQPFLVEIVWTGMAFTTWENPDFSRLPRLRGLVFAIGALTEMPESICSLKDLSWLDMSGQAFTSIPTCVADLKELHVFRLLFNPLCNTGFLQDPSHPPNFKEVLEKLKPCGGAPQTGSSHCGTTCADNNQIFLIIDANGDKLLCYDEVSKVQPWSEAEFLAMLYDLQSPDDPVGPCAKWRSFQLIFSQGTTDCMECPFAVESAIEKGIAT</sequence>
<dbReference type="SUPFAM" id="SSF52058">
    <property type="entry name" value="L domain-like"/>
    <property type="match status" value="1"/>
</dbReference>
<feature type="transmembrane region" description="Helical" evidence="2">
    <location>
        <begin position="90"/>
        <end position="115"/>
    </location>
</feature>
<evidence type="ECO:0000256" key="2">
    <source>
        <dbReference type="SAM" id="Phobius"/>
    </source>
</evidence>
<keyword evidence="4" id="KW-1185">Reference proteome</keyword>
<dbReference type="InParanoid" id="A0A0G4FD64"/>
<dbReference type="OrthoDB" id="676979at2759"/>
<evidence type="ECO:0000256" key="1">
    <source>
        <dbReference type="SAM" id="MobiDB-lite"/>
    </source>
</evidence>
<organism evidence="3 4">
    <name type="scientific">Vitrella brassicaformis (strain CCMP3155)</name>
    <dbReference type="NCBI Taxonomy" id="1169540"/>
    <lineage>
        <taxon>Eukaryota</taxon>
        <taxon>Sar</taxon>
        <taxon>Alveolata</taxon>
        <taxon>Colpodellida</taxon>
        <taxon>Vitrellaceae</taxon>
        <taxon>Vitrella</taxon>
    </lineage>
</organism>
<feature type="transmembrane region" description="Helical" evidence="2">
    <location>
        <begin position="274"/>
        <end position="297"/>
    </location>
</feature>
<feature type="region of interest" description="Disordered" evidence="1">
    <location>
        <begin position="1"/>
        <end position="61"/>
    </location>
</feature>
<evidence type="ECO:0008006" key="5">
    <source>
        <dbReference type="Google" id="ProtNLM"/>
    </source>
</evidence>
<keyword evidence="2" id="KW-0472">Membrane</keyword>
<accession>A0A0G4FD64</accession>
<evidence type="ECO:0000313" key="4">
    <source>
        <dbReference type="Proteomes" id="UP000041254"/>
    </source>
</evidence>
<proteinExistence type="predicted"/>
<keyword evidence="2" id="KW-0812">Transmembrane</keyword>
<dbReference type="Proteomes" id="UP000041254">
    <property type="component" value="Unassembled WGS sequence"/>
</dbReference>
<dbReference type="PROSITE" id="PS00018">
    <property type="entry name" value="EF_HAND_1"/>
    <property type="match status" value="1"/>
</dbReference>
<dbReference type="InterPro" id="IPR032675">
    <property type="entry name" value="LRR_dom_sf"/>
</dbReference>
<dbReference type="InterPro" id="IPR018247">
    <property type="entry name" value="EF_Hand_1_Ca_BS"/>
</dbReference>
<gene>
    <name evidence="3" type="ORF">Vbra_15075</name>
</gene>
<protein>
    <recommendedName>
        <fullName evidence="5">EF-hand domain-containing protein</fullName>
    </recommendedName>
</protein>
<feature type="transmembrane region" description="Helical" evidence="2">
    <location>
        <begin position="224"/>
        <end position="242"/>
    </location>
</feature>
<dbReference type="PhylomeDB" id="A0A0G4FD64"/>
<feature type="region of interest" description="Disordered" evidence="1">
    <location>
        <begin position="411"/>
        <end position="464"/>
    </location>
</feature>
<name>A0A0G4FD64_VITBC</name>
<feature type="compositionally biased region" description="Polar residues" evidence="1">
    <location>
        <begin position="10"/>
        <end position="23"/>
    </location>
</feature>
<dbReference type="AlphaFoldDB" id="A0A0G4FD64"/>
<dbReference type="Gene3D" id="3.80.10.10">
    <property type="entry name" value="Ribonuclease Inhibitor"/>
    <property type="match status" value="1"/>
</dbReference>
<feature type="compositionally biased region" description="Low complexity" evidence="1">
    <location>
        <begin position="417"/>
        <end position="431"/>
    </location>
</feature>
<evidence type="ECO:0000313" key="3">
    <source>
        <dbReference type="EMBL" id="CEM10854.1"/>
    </source>
</evidence>
<dbReference type="VEuPathDB" id="CryptoDB:Vbra_15075"/>